<reference evidence="1 2" key="1">
    <citation type="submission" date="2024-07" db="EMBL/GenBank/DDBJ databases">
        <title>Genomic Encyclopedia of Type Strains, Phase V (KMG-V): Genome sequencing to study the core and pangenomes of soil and plant-associated prokaryotes.</title>
        <authorList>
            <person name="Whitman W."/>
        </authorList>
    </citation>
    <scope>NUCLEOTIDE SEQUENCE [LARGE SCALE GENOMIC DNA]</scope>
    <source>
        <strain evidence="1 2">USDA 152</strain>
    </source>
</reference>
<sequence length="54" mass="6162">MRRVMKPIAQVAAATKRARALSDFDRCCAIWWLYRLHFGINRDVMLALAAVTIA</sequence>
<organism evidence="1 2">
    <name type="scientific">Bradyrhizobium ottawaense</name>
    <dbReference type="NCBI Taxonomy" id="931866"/>
    <lineage>
        <taxon>Bacteria</taxon>
        <taxon>Pseudomonadati</taxon>
        <taxon>Pseudomonadota</taxon>
        <taxon>Alphaproteobacteria</taxon>
        <taxon>Hyphomicrobiales</taxon>
        <taxon>Nitrobacteraceae</taxon>
        <taxon>Bradyrhizobium</taxon>
    </lineage>
</organism>
<dbReference type="Proteomes" id="UP001565369">
    <property type="component" value="Unassembled WGS sequence"/>
</dbReference>
<dbReference type="EMBL" id="JBGBZJ010000003">
    <property type="protein sequence ID" value="MEY9455202.1"/>
    <property type="molecule type" value="Genomic_DNA"/>
</dbReference>
<name>A0ABV4FUA8_9BRAD</name>
<gene>
    <name evidence="1" type="ORF">ABIG07_004150</name>
</gene>
<accession>A0ABV4FUA8</accession>
<evidence type="ECO:0000313" key="1">
    <source>
        <dbReference type="EMBL" id="MEY9455202.1"/>
    </source>
</evidence>
<protein>
    <submittedName>
        <fullName evidence="1">Uncharacterized protein</fullName>
    </submittedName>
</protein>
<evidence type="ECO:0000313" key="2">
    <source>
        <dbReference type="Proteomes" id="UP001565369"/>
    </source>
</evidence>
<keyword evidence="2" id="KW-1185">Reference proteome</keyword>
<proteinExistence type="predicted"/>
<comment type="caution">
    <text evidence="1">The sequence shown here is derived from an EMBL/GenBank/DDBJ whole genome shotgun (WGS) entry which is preliminary data.</text>
</comment>